<comment type="caution">
    <text evidence="1">The sequence shown here is derived from an EMBL/GenBank/DDBJ whole genome shotgun (WGS) entry which is preliminary data.</text>
</comment>
<proteinExistence type="predicted"/>
<dbReference type="Proteomes" id="UP000294662">
    <property type="component" value="Unassembled WGS sequence"/>
</dbReference>
<protein>
    <submittedName>
        <fullName evidence="1">Uncharacterized protein</fullName>
    </submittedName>
</protein>
<name>A0A4R5EL75_9RHOB</name>
<dbReference type="EMBL" id="SMFP01000013">
    <property type="protein sequence ID" value="TDE35395.1"/>
    <property type="molecule type" value="Genomic_DNA"/>
</dbReference>
<evidence type="ECO:0000313" key="1">
    <source>
        <dbReference type="EMBL" id="TDE35395.1"/>
    </source>
</evidence>
<gene>
    <name evidence="1" type="ORF">E1B25_17245</name>
</gene>
<sequence>MSQHLADDLPDATGTKALRVWLESSGYARRLLLGAQGDPWAEGAAKYLSFFTQARGLLRSDVAVVNVGDLFRSWQARHPELAAEMGSKRRATYPLRRMLEEDGPRALLDEVAEAVGAHLQGQVPLVLSMPAPGAWLAEAQQVAGRAPSVDADTTEDAAMYVADFIRCVAQRPVGGLLIEEGETPGSADRYAPLLNAARHYRWAVVGRGVAPEDAARFDAVIGEGDAPQGRDVSAALFAGGDLPKAGPAQFLYAQIPVDHPPESVLDAVAQLQGIPA</sequence>
<dbReference type="OrthoDB" id="9130284at2"/>
<keyword evidence="2" id="KW-1185">Reference proteome</keyword>
<evidence type="ECO:0000313" key="2">
    <source>
        <dbReference type="Proteomes" id="UP000294662"/>
    </source>
</evidence>
<dbReference type="AlphaFoldDB" id="A0A4R5EL75"/>
<organism evidence="1 2">
    <name type="scientific">Antarcticimicrobium sediminis</name>
    <dbReference type="NCBI Taxonomy" id="2546227"/>
    <lineage>
        <taxon>Bacteria</taxon>
        <taxon>Pseudomonadati</taxon>
        <taxon>Pseudomonadota</taxon>
        <taxon>Alphaproteobacteria</taxon>
        <taxon>Rhodobacterales</taxon>
        <taxon>Paracoccaceae</taxon>
        <taxon>Antarcticimicrobium</taxon>
    </lineage>
</organism>
<dbReference type="RefSeq" id="WP_132830823.1">
    <property type="nucleotide sequence ID" value="NZ_SMFP01000013.1"/>
</dbReference>
<accession>A0A4R5EL75</accession>
<reference evidence="1 2" key="1">
    <citation type="submission" date="2019-03" db="EMBL/GenBank/DDBJ databases">
        <authorList>
            <person name="Zhang S."/>
        </authorList>
    </citation>
    <scope>NUCLEOTIDE SEQUENCE [LARGE SCALE GENOMIC DNA]</scope>
    <source>
        <strain evidence="1 2">S4J41</strain>
    </source>
</reference>